<protein>
    <submittedName>
        <fullName evidence="2">Helix-turn-helix transcriptional regulator</fullName>
    </submittedName>
</protein>
<keyword evidence="3" id="KW-1185">Reference proteome</keyword>
<dbReference type="InterPro" id="IPR002577">
    <property type="entry name" value="HTH_HxlR"/>
</dbReference>
<gene>
    <name evidence="2" type="ORF">J4E00_24750</name>
</gene>
<feature type="domain" description="HTH hxlR-type" evidence="1">
    <location>
        <begin position="1"/>
        <end position="55"/>
    </location>
</feature>
<dbReference type="Proteomes" id="UP000664369">
    <property type="component" value="Unassembled WGS sequence"/>
</dbReference>
<organism evidence="2 3">
    <name type="scientific">Hymenobacter negativus</name>
    <dbReference type="NCBI Taxonomy" id="2795026"/>
    <lineage>
        <taxon>Bacteria</taxon>
        <taxon>Pseudomonadati</taxon>
        <taxon>Bacteroidota</taxon>
        <taxon>Cytophagia</taxon>
        <taxon>Cytophagales</taxon>
        <taxon>Hymenobacteraceae</taxon>
        <taxon>Hymenobacter</taxon>
    </lineage>
</organism>
<dbReference type="PROSITE" id="PS51118">
    <property type="entry name" value="HTH_HXLR"/>
    <property type="match status" value="1"/>
</dbReference>
<evidence type="ECO:0000259" key="1">
    <source>
        <dbReference type="PROSITE" id="PS51118"/>
    </source>
</evidence>
<dbReference type="Gene3D" id="1.10.10.10">
    <property type="entry name" value="Winged helix-like DNA-binding domain superfamily/Winged helix DNA-binding domain"/>
    <property type="match status" value="1"/>
</dbReference>
<evidence type="ECO:0000313" key="2">
    <source>
        <dbReference type="EMBL" id="MBO2012299.1"/>
    </source>
</evidence>
<sequence length="221" mass="23622">MLQLKQLVAHELLRKQPFPESQLKAVYHLTTLGESLLPLLTALGHWSNEHHSPIYWQGGLLGCTIRLLAGRCYSFSQCHRQKSPASYWRGLLLPKFGHLRQGGSIAFGATPTEGDEPSVALEAQPHLVFGGRVLVGLELRAHLLDEVGVAAQQGDEGFALGAALHLGEAVAGLFLLEAGQQTGGLSQVRGRELALGQRRGQGLGLLQQGAHHGGQVGIAGF</sequence>
<comment type="caution">
    <text evidence="2">The sequence shown here is derived from an EMBL/GenBank/DDBJ whole genome shotgun (WGS) entry which is preliminary data.</text>
</comment>
<dbReference type="Pfam" id="PF01638">
    <property type="entry name" value="HxlR"/>
    <property type="match status" value="1"/>
</dbReference>
<accession>A0ABS3QM06</accession>
<name>A0ABS3QM06_9BACT</name>
<dbReference type="EMBL" id="JAGETZ010000016">
    <property type="protein sequence ID" value="MBO2012299.1"/>
    <property type="molecule type" value="Genomic_DNA"/>
</dbReference>
<dbReference type="SUPFAM" id="SSF46785">
    <property type="entry name" value="Winged helix' DNA-binding domain"/>
    <property type="match status" value="1"/>
</dbReference>
<dbReference type="InterPro" id="IPR036388">
    <property type="entry name" value="WH-like_DNA-bd_sf"/>
</dbReference>
<reference evidence="2 3" key="1">
    <citation type="submission" date="2021-03" db="EMBL/GenBank/DDBJ databases">
        <authorList>
            <person name="Kim M.K."/>
        </authorList>
    </citation>
    <scope>NUCLEOTIDE SEQUENCE [LARGE SCALE GENOMIC DNA]</scope>
    <source>
        <strain evidence="2 3">BT442</strain>
    </source>
</reference>
<dbReference type="InterPro" id="IPR036390">
    <property type="entry name" value="WH_DNA-bd_sf"/>
</dbReference>
<evidence type="ECO:0000313" key="3">
    <source>
        <dbReference type="Proteomes" id="UP000664369"/>
    </source>
</evidence>
<proteinExistence type="predicted"/>